<evidence type="ECO:0000313" key="2">
    <source>
        <dbReference type="EMBL" id="TLS48954.1"/>
    </source>
</evidence>
<dbReference type="EMBL" id="VCIW01000026">
    <property type="protein sequence ID" value="TLS48954.1"/>
    <property type="molecule type" value="Genomic_DNA"/>
</dbReference>
<proteinExistence type="predicted"/>
<feature type="signal peptide" evidence="1">
    <location>
        <begin position="1"/>
        <end position="23"/>
    </location>
</feature>
<gene>
    <name evidence="2" type="ORF">FE782_27840</name>
</gene>
<reference evidence="2 3" key="1">
    <citation type="submission" date="2019-05" db="EMBL/GenBank/DDBJ databases">
        <authorList>
            <person name="Narsing Rao M.P."/>
            <person name="Li W.J."/>
        </authorList>
    </citation>
    <scope>NUCLEOTIDE SEQUENCE [LARGE SCALE GENOMIC DNA]</scope>
    <source>
        <strain evidence="2 3">SYSU_K30003</strain>
    </source>
</reference>
<organism evidence="2 3">
    <name type="scientific">Paenibacillus antri</name>
    <dbReference type="NCBI Taxonomy" id="2582848"/>
    <lineage>
        <taxon>Bacteria</taxon>
        <taxon>Bacillati</taxon>
        <taxon>Bacillota</taxon>
        <taxon>Bacilli</taxon>
        <taxon>Bacillales</taxon>
        <taxon>Paenibacillaceae</taxon>
        <taxon>Paenibacillus</taxon>
    </lineage>
</organism>
<dbReference type="InterPro" id="IPR045956">
    <property type="entry name" value="DUF6376"/>
</dbReference>
<dbReference type="Pfam" id="PF19903">
    <property type="entry name" value="DUF6376"/>
    <property type="match status" value="1"/>
</dbReference>
<evidence type="ECO:0008006" key="4">
    <source>
        <dbReference type="Google" id="ProtNLM"/>
    </source>
</evidence>
<comment type="caution">
    <text evidence="2">The sequence shown here is derived from an EMBL/GenBank/DDBJ whole genome shotgun (WGS) entry which is preliminary data.</text>
</comment>
<feature type="chain" id="PRO_5024286666" description="Lipoprotein" evidence="1">
    <location>
        <begin position="24"/>
        <end position="149"/>
    </location>
</feature>
<evidence type="ECO:0000313" key="3">
    <source>
        <dbReference type="Proteomes" id="UP000309676"/>
    </source>
</evidence>
<dbReference type="AlphaFoldDB" id="A0A5R9G7F6"/>
<dbReference type="PROSITE" id="PS51257">
    <property type="entry name" value="PROKAR_LIPOPROTEIN"/>
    <property type="match status" value="1"/>
</dbReference>
<name>A0A5R9G7F6_9BACL</name>
<protein>
    <recommendedName>
        <fullName evidence="4">Lipoprotein</fullName>
    </recommendedName>
</protein>
<keyword evidence="3" id="KW-1185">Reference proteome</keyword>
<dbReference type="Proteomes" id="UP000309676">
    <property type="component" value="Unassembled WGS sequence"/>
</dbReference>
<accession>A0A5R9G7F6</accession>
<sequence length="149" mass="16569">MKRKLAFIVLLAAALLATGCSMLEQVNTTLNYATEATDFVNDANRFAEQVPVLAEQALTNPATIDRLQTEFQSMKEEIAAFNALQAPAFAEDVHAQLVEYNDTIRQQIDGYLQQIDQNVIDLEQLANAPMLETIRNMAGLLQQIEQLGQ</sequence>
<evidence type="ECO:0000256" key="1">
    <source>
        <dbReference type="SAM" id="SignalP"/>
    </source>
</evidence>
<dbReference type="OrthoDB" id="2607309at2"/>
<keyword evidence="1" id="KW-0732">Signal</keyword>
<dbReference type="RefSeq" id="WP_138197629.1">
    <property type="nucleotide sequence ID" value="NZ_VCIW01000026.1"/>
</dbReference>